<evidence type="ECO:0000313" key="2">
    <source>
        <dbReference type="Proteomes" id="UP001529380"/>
    </source>
</evidence>
<dbReference type="EMBL" id="JAUDCL010000052">
    <property type="protein sequence ID" value="MDM8202630.1"/>
    <property type="molecule type" value="Genomic_DNA"/>
</dbReference>
<dbReference type="InterPro" id="IPR025893">
    <property type="entry name" value="Tocopherol_cyclase"/>
</dbReference>
<accession>A0ABT7UV74</accession>
<name>A0ABT7UV74_9FIRM</name>
<proteinExistence type="predicted"/>
<dbReference type="Pfam" id="PF14249">
    <property type="entry name" value="Tocopherol_cycl"/>
    <property type="match status" value="1"/>
</dbReference>
<keyword evidence="2" id="KW-1185">Reference proteome</keyword>
<sequence length="283" mass="31382">MEPSFCGWYFKVQSSECSLALIPAVHGSAEESAASLQILWGEQSGVVPIPAVRAAVNWASPRVMLGENLFCPHGVALSVRNARWNIQGVLRFGPLKPLHIPIMGPFELMPFMECSHRIASMKHRIDGTLFINGKFVRFENAEGYIEGDKGCSFPRECAWSQCFFPEGSLMLAVARVPVGPIAFSGVIALLQVRGREYRFASYLGARLVSVRAGRVEIRQGCLVLIAERLGQAGQPLNAPVCGGMTRTIRENLCCRVRYQLRKDGFILWELETGRASFELEYPC</sequence>
<organism evidence="1 2">
    <name type="scientific">Allofournierella massiliensis</name>
    <dbReference type="NCBI Taxonomy" id="1650663"/>
    <lineage>
        <taxon>Bacteria</taxon>
        <taxon>Bacillati</taxon>
        <taxon>Bacillota</taxon>
        <taxon>Clostridia</taxon>
        <taxon>Eubacteriales</taxon>
        <taxon>Oscillospiraceae</taxon>
        <taxon>Allofournierella</taxon>
    </lineage>
</organism>
<protein>
    <submittedName>
        <fullName evidence="1">Tocopherol cyclase family protein</fullName>
    </submittedName>
</protein>
<dbReference type="Proteomes" id="UP001529380">
    <property type="component" value="Unassembled WGS sequence"/>
</dbReference>
<dbReference type="RefSeq" id="WP_289600850.1">
    <property type="nucleotide sequence ID" value="NZ_JAUDCL010000052.1"/>
</dbReference>
<evidence type="ECO:0000313" key="1">
    <source>
        <dbReference type="EMBL" id="MDM8202630.1"/>
    </source>
</evidence>
<comment type="caution">
    <text evidence="1">The sequence shown here is derived from an EMBL/GenBank/DDBJ whole genome shotgun (WGS) entry which is preliminary data.</text>
</comment>
<reference evidence="1 2" key="1">
    <citation type="submission" date="2023-06" db="EMBL/GenBank/DDBJ databases">
        <title>Identification and characterization of horizontal gene transfer across gut microbiota members of farm animals based on homology search.</title>
        <authorList>
            <person name="Schwarzerova J."/>
            <person name="Nykrynova M."/>
            <person name="Jureckova K."/>
            <person name="Cejkova D."/>
            <person name="Rychlik I."/>
        </authorList>
    </citation>
    <scope>NUCLEOTIDE SEQUENCE [LARGE SCALE GENOMIC DNA]</scope>
    <source>
        <strain evidence="1 2">ET340</strain>
    </source>
</reference>
<gene>
    <name evidence="1" type="ORF">QUW08_15205</name>
</gene>